<sequence length="423" mass="50196">MKNYKIEILNIGAIKEVKLNLNKVNIFMGEQSSGKSTIAKIISFCNWVEKDVSIHQSFYNYFSDKNYFIEKLENFHKMKGYFNEHSEIIYESNTIKLHYKWNTFEISWVNQFEYKRNKISYIPSERSIAVLPEMEKTKLPNNYIRSFLFDWFDARKNYTNENKISILDIDIEYYYSESSKENHIQNKNNSYDILLSNASSGLQSMTPLIVMIDHLTNNIYSDEQKLSYEIDEVKAKVTQMLISEIMFKPLYGKDFTEKEDRKKKIEELNRRISEKEETVIIHFDKFKKIRNNLFKTHSTNLIIEEPEQNLFPATQKTLIYYLLESIASDLGHNLTLTTHSPYVLYAINNCIMANLVYDKLSEKEKEKIFCQNSKIDPKSISIYQIKNGLINCIQQEDGLIGENFFDEQMKQVMDEFYLMLNHY</sequence>
<name>A0A543FZJ2_9FLAO</name>
<dbReference type="PANTHER" id="PTHR43581">
    <property type="entry name" value="ATP/GTP PHOSPHATASE"/>
    <property type="match status" value="1"/>
</dbReference>
<dbReference type="SUPFAM" id="SSF52540">
    <property type="entry name" value="P-loop containing nucleoside triphosphate hydrolases"/>
    <property type="match status" value="1"/>
</dbReference>
<organism evidence="1 2">
    <name type="scientific">Flavobacterium branchiophilum</name>
    <dbReference type="NCBI Taxonomy" id="55197"/>
    <lineage>
        <taxon>Bacteria</taxon>
        <taxon>Pseudomonadati</taxon>
        <taxon>Bacteroidota</taxon>
        <taxon>Flavobacteriia</taxon>
        <taxon>Flavobacteriales</taxon>
        <taxon>Flavobacteriaceae</taxon>
        <taxon>Flavobacterium</taxon>
    </lineage>
</organism>
<dbReference type="PANTHER" id="PTHR43581:SF4">
    <property type="entry name" value="ATP_GTP PHOSPHATASE"/>
    <property type="match status" value="1"/>
</dbReference>
<accession>A0A543FZJ2</accession>
<dbReference type="EMBL" id="VFPJ01000001">
    <property type="protein sequence ID" value="TQM39248.1"/>
    <property type="molecule type" value="Genomic_DNA"/>
</dbReference>
<protein>
    <recommendedName>
        <fullName evidence="3">AAA domain-containing protein</fullName>
    </recommendedName>
</protein>
<dbReference type="RefSeq" id="WP_089079552.1">
    <property type="nucleotide sequence ID" value="NZ_VFPJ01000001.1"/>
</dbReference>
<dbReference type="Gene3D" id="3.40.50.300">
    <property type="entry name" value="P-loop containing nucleotide triphosphate hydrolases"/>
    <property type="match status" value="1"/>
</dbReference>
<reference evidence="1 2" key="1">
    <citation type="submission" date="2019-06" db="EMBL/GenBank/DDBJ databases">
        <title>Genomic Encyclopedia of Archaeal and Bacterial Type Strains, Phase II (KMG-II): from individual species to whole genera.</title>
        <authorList>
            <person name="Goeker M."/>
        </authorList>
    </citation>
    <scope>NUCLEOTIDE SEQUENCE [LARGE SCALE GENOMIC DNA]</scope>
    <source>
        <strain evidence="1 2">DSM 24789</strain>
    </source>
</reference>
<evidence type="ECO:0008006" key="3">
    <source>
        <dbReference type="Google" id="ProtNLM"/>
    </source>
</evidence>
<comment type="caution">
    <text evidence="1">The sequence shown here is derived from an EMBL/GenBank/DDBJ whole genome shotgun (WGS) entry which is preliminary data.</text>
</comment>
<dbReference type="InterPro" id="IPR027417">
    <property type="entry name" value="P-loop_NTPase"/>
</dbReference>
<evidence type="ECO:0000313" key="1">
    <source>
        <dbReference type="EMBL" id="TQM39248.1"/>
    </source>
</evidence>
<proteinExistence type="predicted"/>
<gene>
    <name evidence="1" type="ORF">BC670_0021</name>
</gene>
<dbReference type="InterPro" id="IPR051396">
    <property type="entry name" value="Bact_Antivir_Def_Nuclease"/>
</dbReference>
<evidence type="ECO:0000313" key="2">
    <source>
        <dbReference type="Proteomes" id="UP000320773"/>
    </source>
</evidence>
<dbReference type="AlphaFoldDB" id="A0A543FZJ2"/>
<dbReference type="Proteomes" id="UP000320773">
    <property type="component" value="Unassembled WGS sequence"/>
</dbReference>